<organism evidence="2 3">
    <name type="scientific">Brevibacillus choshinensis</name>
    <dbReference type="NCBI Taxonomy" id="54911"/>
    <lineage>
        <taxon>Bacteria</taxon>
        <taxon>Bacillati</taxon>
        <taxon>Bacillota</taxon>
        <taxon>Bacilli</taxon>
        <taxon>Bacillales</taxon>
        <taxon>Paenibacillaceae</taxon>
        <taxon>Brevibacillus</taxon>
    </lineage>
</organism>
<accession>A0ABX7FVG2</accession>
<evidence type="ECO:0000313" key="3">
    <source>
        <dbReference type="Proteomes" id="UP000596248"/>
    </source>
</evidence>
<feature type="compositionally biased region" description="Basic and acidic residues" evidence="1">
    <location>
        <begin position="49"/>
        <end position="68"/>
    </location>
</feature>
<sequence length="156" mass="17327">MDSQHSSNDADKKQANNPPSNRAKKKQTNNQSSNHAKKKQANNRSSNGAEKKQANNHSSKEAEKKDQAKVQSALLPCLNGRSLELIVASLLLTGKLRVDAVQLFRQATMIVSLTGKYLTLDDLNNKNVDNMLKFLNDNGNVTVDEIFQAFKKKMES</sequence>
<protein>
    <submittedName>
        <fullName evidence="2">Uncharacterized protein</fullName>
    </submittedName>
</protein>
<feature type="region of interest" description="Disordered" evidence="1">
    <location>
        <begin position="1"/>
        <end position="70"/>
    </location>
</feature>
<gene>
    <name evidence="2" type="ORF">JNE38_14480</name>
</gene>
<dbReference type="EMBL" id="CP069127">
    <property type="protein sequence ID" value="QRG70213.1"/>
    <property type="molecule type" value="Genomic_DNA"/>
</dbReference>
<evidence type="ECO:0000256" key="1">
    <source>
        <dbReference type="SAM" id="MobiDB-lite"/>
    </source>
</evidence>
<dbReference type="RefSeq" id="WP_203357187.1">
    <property type="nucleotide sequence ID" value="NZ_CP069127.1"/>
</dbReference>
<evidence type="ECO:0000313" key="2">
    <source>
        <dbReference type="EMBL" id="QRG70213.1"/>
    </source>
</evidence>
<proteinExistence type="predicted"/>
<dbReference type="Proteomes" id="UP000596248">
    <property type="component" value="Chromosome"/>
</dbReference>
<keyword evidence="3" id="KW-1185">Reference proteome</keyword>
<reference evidence="2 3" key="1">
    <citation type="submission" date="2021-01" db="EMBL/GenBank/DDBJ databases">
        <title>Identification of strong promoters based on the transcriptome of Brevibacillus choshinensis.</title>
        <authorList>
            <person name="Yao D."/>
            <person name="Zhang K."/>
            <person name="Wu J."/>
        </authorList>
    </citation>
    <scope>NUCLEOTIDE SEQUENCE [LARGE SCALE GENOMIC DNA]</scope>
    <source>
        <strain evidence="2 3">HPD31-SP3</strain>
    </source>
</reference>
<name>A0ABX7FVG2_BRECH</name>